<dbReference type="Pfam" id="PF08241">
    <property type="entry name" value="Methyltransf_11"/>
    <property type="match status" value="1"/>
</dbReference>
<protein>
    <submittedName>
        <fullName evidence="5">Class I SAM-dependent methyltransferase</fullName>
    </submittedName>
</protein>
<proteinExistence type="inferred from homology"/>
<sequence>MSEHSAPTAARLFSRVAEGHAKFRPCYPDSLLDYLAGLAPRRQLAWDCACGSGRATQGLAERFVSVIGTDLSAAQIALATPRRDVRYQVAPAHESGIESGTVDLVTVAQALHWFDLEAFYAEVRRVLVPRGVLAVWSYGAPDIEDEEISALLEEFRTRIVGAYWPKERRHVDNGYADLPFPFEESSEAAPAFKLEICWSLPQLLGYLRSWTASEAYRQATGVDPVLLLAARLVHVWGEAYHQHRISWPLRLRTGRLAA</sequence>
<reference evidence="5 6" key="1">
    <citation type="submission" date="2024-01" db="EMBL/GenBank/DDBJ databases">
        <title>Uliginosibacterium soil sp. nov.</title>
        <authorList>
            <person name="Lv Y."/>
        </authorList>
    </citation>
    <scope>NUCLEOTIDE SEQUENCE [LARGE SCALE GENOMIC DNA]</scope>
    <source>
        <strain evidence="5 6">H3</strain>
    </source>
</reference>
<name>A0ABU6K816_9RHOO</name>
<evidence type="ECO:0000256" key="3">
    <source>
        <dbReference type="ARBA" id="ARBA00022679"/>
    </source>
</evidence>
<accession>A0ABU6K816</accession>
<keyword evidence="6" id="KW-1185">Reference proteome</keyword>
<evidence type="ECO:0000256" key="2">
    <source>
        <dbReference type="ARBA" id="ARBA00022603"/>
    </source>
</evidence>
<organism evidence="5 6">
    <name type="scientific">Uliginosibacterium silvisoli</name>
    <dbReference type="NCBI Taxonomy" id="3114758"/>
    <lineage>
        <taxon>Bacteria</taxon>
        <taxon>Pseudomonadati</taxon>
        <taxon>Pseudomonadota</taxon>
        <taxon>Betaproteobacteria</taxon>
        <taxon>Rhodocyclales</taxon>
        <taxon>Zoogloeaceae</taxon>
        <taxon>Uliginosibacterium</taxon>
    </lineage>
</organism>
<dbReference type="PANTHER" id="PTHR44942">
    <property type="entry name" value="METHYLTRANSF_11 DOMAIN-CONTAINING PROTEIN"/>
    <property type="match status" value="1"/>
</dbReference>
<keyword evidence="3" id="KW-0808">Transferase</keyword>
<dbReference type="PANTHER" id="PTHR44942:SF4">
    <property type="entry name" value="METHYLTRANSFERASE TYPE 11 DOMAIN-CONTAINING PROTEIN"/>
    <property type="match status" value="1"/>
</dbReference>
<dbReference type="InterPro" id="IPR013216">
    <property type="entry name" value="Methyltransf_11"/>
</dbReference>
<evidence type="ECO:0000313" key="6">
    <source>
        <dbReference type="Proteomes" id="UP001331561"/>
    </source>
</evidence>
<keyword evidence="2 5" id="KW-0489">Methyltransferase</keyword>
<dbReference type="InterPro" id="IPR029063">
    <property type="entry name" value="SAM-dependent_MTases_sf"/>
</dbReference>
<dbReference type="GO" id="GO:0008168">
    <property type="term" value="F:methyltransferase activity"/>
    <property type="evidence" value="ECO:0007669"/>
    <property type="project" value="UniProtKB-KW"/>
</dbReference>
<dbReference type="CDD" id="cd02440">
    <property type="entry name" value="AdoMet_MTases"/>
    <property type="match status" value="1"/>
</dbReference>
<dbReference type="RefSeq" id="WP_327600758.1">
    <property type="nucleotide sequence ID" value="NZ_JAYXHS010000004.1"/>
</dbReference>
<dbReference type="EMBL" id="JAYXHS010000004">
    <property type="protein sequence ID" value="MEC5387784.1"/>
    <property type="molecule type" value="Genomic_DNA"/>
</dbReference>
<dbReference type="GO" id="GO:0032259">
    <property type="term" value="P:methylation"/>
    <property type="evidence" value="ECO:0007669"/>
    <property type="project" value="UniProtKB-KW"/>
</dbReference>
<dbReference type="SUPFAM" id="SSF53335">
    <property type="entry name" value="S-adenosyl-L-methionine-dependent methyltransferases"/>
    <property type="match status" value="1"/>
</dbReference>
<dbReference type="Gene3D" id="3.40.50.150">
    <property type="entry name" value="Vaccinia Virus protein VP39"/>
    <property type="match status" value="1"/>
</dbReference>
<evidence type="ECO:0000256" key="1">
    <source>
        <dbReference type="ARBA" id="ARBA00008361"/>
    </source>
</evidence>
<gene>
    <name evidence="5" type="ORF">VVD49_18780</name>
</gene>
<dbReference type="InterPro" id="IPR051052">
    <property type="entry name" value="Diverse_substrate_MTase"/>
</dbReference>
<evidence type="ECO:0000313" key="5">
    <source>
        <dbReference type="EMBL" id="MEC5387784.1"/>
    </source>
</evidence>
<dbReference type="Proteomes" id="UP001331561">
    <property type="component" value="Unassembled WGS sequence"/>
</dbReference>
<comment type="similarity">
    <text evidence="1">Belongs to the methyltransferase superfamily.</text>
</comment>
<feature type="domain" description="Methyltransferase type 11" evidence="4">
    <location>
        <begin position="47"/>
        <end position="134"/>
    </location>
</feature>
<comment type="caution">
    <text evidence="5">The sequence shown here is derived from an EMBL/GenBank/DDBJ whole genome shotgun (WGS) entry which is preliminary data.</text>
</comment>
<evidence type="ECO:0000259" key="4">
    <source>
        <dbReference type="Pfam" id="PF08241"/>
    </source>
</evidence>